<proteinExistence type="predicted"/>
<protein>
    <submittedName>
        <fullName evidence="1">Uncharacterized protein</fullName>
    </submittedName>
</protein>
<sequence>MYCSLCIVEGKRSSMLLLFTGLNSLPWVIGQKPQFCHIFFVVSVKCYEGPTYYVLFYQTVNILISFINQ</sequence>
<organism evidence="1 2">
    <name type="scientific">Bugula neritina</name>
    <name type="common">Brown bryozoan</name>
    <name type="synonym">Sertularia neritina</name>
    <dbReference type="NCBI Taxonomy" id="10212"/>
    <lineage>
        <taxon>Eukaryota</taxon>
        <taxon>Metazoa</taxon>
        <taxon>Spiralia</taxon>
        <taxon>Lophotrochozoa</taxon>
        <taxon>Bryozoa</taxon>
        <taxon>Gymnolaemata</taxon>
        <taxon>Cheilostomatida</taxon>
        <taxon>Flustrina</taxon>
        <taxon>Buguloidea</taxon>
        <taxon>Bugulidae</taxon>
        <taxon>Bugula</taxon>
    </lineage>
</organism>
<dbReference type="EMBL" id="VXIV02002161">
    <property type="protein sequence ID" value="KAF6027020.1"/>
    <property type="molecule type" value="Genomic_DNA"/>
</dbReference>
<dbReference type="Proteomes" id="UP000593567">
    <property type="component" value="Unassembled WGS sequence"/>
</dbReference>
<keyword evidence="2" id="KW-1185">Reference proteome</keyword>
<accession>A0A7J7JL82</accession>
<gene>
    <name evidence="1" type="ORF">EB796_014669</name>
</gene>
<evidence type="ECO:0000313" key="1">
    <source>
        <dbReference type="EMBL" id="KAF6027020.1"/>
    </source>
</evidence>
<comment type="caution">
    <text evidence="1">The sequence shown here is derived from an EMBL/GenBank/DDBJ whole genome shotgun (WGS) entry which is preliminary data.</text>
</comment>
<reference evidence="1" key="1">
    <citation type="submission" date="2020-06" db="EMBL/GenBank/DDBJ databases">
        <title>Draft genome of Bugula neritina, a colonial animal packing powerful symbionts and potential medicines.</title>
        <authorList>
            <person name="Rayko M."/>
        </authorList>
    </citation>
    <scope>NUCLEOTIDE SEQUENCE [LARGE SCALE GENOMIC DNA]</scope>
    <source>
        <strain evidence="1">Kwan_BN1</strain>
    </source>
</reference>
<evidence type="ECO:0000313" key="2">
    <source>
        <dbReference type="Proteomes" id="UP000593567"/>
    </source>
</evidence>
<dbReference type="AlphaFoldDB" id="A0A7J7JL82"/>
<name>A0A7J7JL82_BUGNE</name>